<dbReference type="EMBL" id="CAHIKZ030004810">
    <property type="protein sequence ID" value="CAE1315720.1"/>
    <property type="molecule type" value="Genomic_DNA"/>
</dbReference>
<evidence type="ECO:0000313" key="1">
    <source>
        <dbReference type="EMBL" id="CAE1315720.1"/>
    </source>
</evidence>
<evidence type="ECO:0000313" key="2">
    <source>
        <dbReference type="Proteomes" id="UP000597762"/>
    </source>
</evidence>
<dbReference type="AlphaFoldDB" id="A0A812E4Q7"/>
<organism evidence="1 2">
    <name type="scientific">Acanthosepion pharaonis</name>
    <name type="common">Pharaoh cuttlefish</name>
    <name type="synonym">Sepia pharaonis</name>
    <dbReference type="NCBI Taxonomy" id="158019"/>
    <lineage>
        <taxon>Eukaryota</taxon>
        <taxon>Metazoa</taxon>
        <taxon>Spiralia</taxon>
        <taxon>Lophotrochozoa</taxon>
        <taxon>Mollusca</taxon>
        <taxon>Cephalopoda</taxon>
        <taxon>Coleoidea</taxon>
        <taxon>Decapodiformes</taxon>
        <taxon>Sepiida</taxon>
        <taxon>Sepiina</taxon>
        <taxon>Sepiidae</taxon>
        <taxon>Acanthosepion</taxon>
    </lineage>
</organism>
<sequence length="180" mass="19515">MLAATVREGIFISYSDKTFVSLGCNLPSGISSLHSINAGGLSCASFILNRFNPSSLIQISPNLYLSKAHTECCPTITSQVNSPFSESNSTNLVFLRPLFLNYPQGNNSTLFLSFLILPFLGCSLFLSSRNPLLFFSSCSGVFHYPTSSFIGTISDHMTLLSTAIACSFKCTIPDEMTPQP</sequence>
<reference evidence="1" key="1">
    <citation type="submission" date="2021-01" db="EMBL/GenBank/DDBJ databases">
        <authorList>
            <person name="Li R."/>
            <person name="Bekaert M."/>
        </authorList>
    </citation>
    <scope>NUCLEOTIDE SEQUENCE</scope>
    <source>
        <strain evidence="1">Farmed</strain>
    </source>
</reference>
<dbReference type="Proteomes" id="UP000597762">
    <property type="component" value="Unassembled WGS sequence"/>
</dbReference>
<keyword evidence="2" id="KW-1185">Reference proteome</keyword>
<accession>A0A812E4Q7</accession>
<protein>
    <submittedName>
        <fullName evidence="1">Uncharacterized protein</fullName>
    </submittedName>
</protein>
<name>A0A812E4Q7_ACAPH</name>
<comment type="caution">
    <text evidence="1">The sequence shown here is derived from an EMBL/GenBank/DDBJ whole genome shotgun (WGS) entry which is preliminary data.</text>
</comment>
<gene>
    <name evidence="1" type="ORF">SPHA_66642</name>
</gene>
<proteinExistence type="predicted"/>